<name>A0ABW6AB42_9BACT</name>
<keyword evidence="1" id="KW-1133">Transmembrane helix</keyword>
<gene>
    <name evidence="3" type="ORF">ACFS6H_14585</name>
</gene>
<dbReference type="PANTHER" id="PTHR34978:SF3">
    <property type="entry name" value="SLR0241 PROTEIN"/>
    <property type="match status" value="1"/>
</dbReference>
<evidence type="ECO:0000259" key="2">
    <source>
        <dbReference type="Pfam" id="PF05569"/>
    </source>
</evidence>
<accession>A0ABW6AB42</accession>
<feature type="transmembrane region" description="Helical" evidence="1">
    <location>
        <begin position="90"/>
        <end position="115"/>
    </location>
</feature>
<dbReference type="InterPro" id="IPR052173">
    <property type="entry name" value="Beta-lactam_resp_regulator"/>
</dbReference>
<dbReference type="EMBL" id="JBHUOZ010000003">
    <property type="protein sequence ID" value="MFD2920948.1"/>
    <property type="molecule type" value="Genomic_DNA"/>
</dbReference>
<dbReference type="CDD" id="cd07341">
    <property type="entry name" value="M56_BlaR1_MecR1_like"/>
    <property type="match status" value="1"/>
</dbReference>
<feature type="transmembrane region" description="Helical" evidence="1">
    <location>
        <begin position="297"/>
        <end position="319"/>
    </location>
</feature>
<dbReference type="Proteomes" id="UP001597511">
    <property type="component" value="Unassembled WGS sequence"/>
</dbReference>
<organism evidence="3 4">
    <name type="scientific">Terrimonas rubra</name>
    <dbReference type="NCBI Taxonomy" id="1035890"/>
    <lineage>
        <taxon>Bacteria</taxon>
        <taxon>Pseudomonadati</taxon>
        <taxon>Bacteroidota</taxon>
        <taxon>Chitinophagia</taxon>
        <taxon>Chitinophagales</taxon>
        <taxon>Chitinophagaceae</taxon>
        <taxon>Terrimonas</taxon>
    </lineage>
</organism>
<feature type="domain" description="Peptidase M56" evidence="2">
    <location>
        <begin position="115"/>
        <end position="288"/>
    </location>
</feature>
<evidence type="ECO:0000313" key="3">
    <source>
        <dbReference type="EMBL" id="MFD2920948.1"/>
    </source>
</evidence>
<keyword evidence="1" id="KW-0472">Membrane</keyword>
<dbReference type="Pfam" id="PF05569">
    <property type="entry name" value="Peptidase_M56"/>
    <property type="match status" value="1"/>
</dbReference>
<proteinExistence type="predicted"/>
<feature type="transmembrane region" description="Helical" evidence="1">
    <location>
        <begin position="20"/>
        <end position="37"/>
    </location>
</feature>
<keyword evidence="1" id="KW-0812">Transmembrane</keyword>
<dbReference type="InterPro" id="IPR008756">
    <property type="entry name" value="Peptidase_M56"/>
</dbReference>
<comment type="caution">
    <text evidence="3">The sequence shown here is derived from an EMBL/GenBank/DDBJ whole genome shotgun (WGS) entry which is preliminary data.</text>
</comment>
<evidence type="ECO:0000256" key="1">
    <source>
        <dbReference type="SAM" id="Phobius"/>
    </source>
</evidence>
<sequence length="577" mass="65237">MPVFQSNLLQGLGWAVLDSFWQMAIIWLVYQLITNLYKNMQAAHKSALAATSLITGFVWFVCSLAGNLVYSHDNSFLYQVIFPGNSNFSTWINTLLPYASIGYLLLLFVPLWQFYRNYKYVTVIRTTGLEKPAYDWRLFTSKIAAHIGITKKVTLRLSSIIQSPLTVGFLKPIILLPVAAVNQLTTQQIESIILHELAHIRRFDYLVNLLCRFIQTILYCNPFTGYFVREHETEREKAADQLVLQFEYDAHAYASALVTLQQLALQPLPFTMAATGNKNELLQRVEWIMGIGKRNKLSLRAIVTPLLVIAFFAGINSLLQQVNTPAEPAFAVRQANNSPLFTNAGLPDNNLFIFDAAQPELASNKTEYLTPASDINDILTSVKPDVQGNNDEGEGDDQEINGSFNPLVHAVSNFTTVIPELDKAQQEEVEKALAASKKVIAEISWKEMEKNFADAFSSQEKEKAKESFAKYLFTKDENWKKLETDLQLKATYNQPELQKISDKLQAEVLHLRIDSLKKSFTNALTELNIASKELQKAKEKGIPDSDITLSVIDEQRKTVTNLLQVMDSIKKRRIVEL</sequence>
<dbReference type="PANTHER" id="PTHR34978">
    <property type="entry name" value="POSSIBLE SENSOR-TRANSDUCER PROTEIN BLAR"/>
    <property type="match status" value="1"/>
</dbReference>
<feature type="transmembrane region" description="Helical" evidence="1">
    <location>
        <begin position="49"/>
        <end position="70"/>
    </location>
</feature>
<dbReference type="RefSeq" id="WP_386100293.1">
    <property type="nucleotide sequence ID" value="NZ_JBHUOZ010000003.1"/>
</dbReference>
<keyword evidence="4" id="KW-1185">Reference proteome</keyword>
<reference evidence="4" key="1">
    <citation type="journal article" date="2019" name="Int. J. Syst. Evol. Microbiol.">
        <title>The Global Catalogue of Microorganisms (GCM) 10K type strain sequencing project: providing services to taxonomists for standard genome sequencing and annotation.</title>
        <authorList>
            <consortium name="The Broad Institute Genomics Platform"/>
            <consortium name="The Broad Institute Genome Sequencing Center for Infectious Disease"/>
            <person name="Wu L."/>
            <person name="Ma J."/>
        </authorList>
    </citation>
    <scope>NUCLEOTIDE SEQUENCE [LARGE SCALE GENOMIC DNA]</scope>
    <source>
        <strain evidence="4">KCTC 23299</strain>
    </source>
</reference>
<protein>
    <submittedName>
        <fullName evidence="3">M56 family metallopeptidase</fullName>
    </submittedName>
</protein>
<evidence type="ECO:0000313" key="4">
    <source>
        <dbReference type="Proteomes" id="UP001597511"/>
    </source>
</evidence>